<evidence type="ECO:0008006" key="6">
    <source>
        <dbReference type="Google" id="ProtNLM"/>
    </source>
</evidence>
<dbReference type="SUPFAM" id="SSF49384">
    <property type="entry name" value="Carbohydrate-binding domain"/>
    <property type="match status" value="1"/>
</dbReference>
<dbReference type="CDD" id="cd08547">
    <property type="entry name" value="Type_II_cohesin"/>
    <property type="match status" value="1"/>
</dbReference>
<sequence>MIFLKFISGVGFFFIPSLVLAASFSVLPSTGAHKTGETFSVTVYLNTEGKEALAADLELLYPSDLLEVIDANTTVAGIQITPGTLMSQNQLNTVSGGRIRFAQIAPIGEKLVNTVPGTLATIMFRAIKSGTAPVTIEFTLGDTRDSNIAALGGIDLLSSVTNATFTLTGDPYAPTSSYTFSRNLKVGMRGEDVRQLQKFLNENGFVIASAGDGSKGRETDYFGNLTKTAVIRFQETHTGDILTPVGLTRGSGYFGPSTRNKIHGLLRLTLPTQASPQAQSQISQLQEQIRQAQEQVNRLIQQCTQEAMLCPDGSAVSRTGLNCEFMPCPAIRN</sequence>
<dbReference type="InterPro" id="IPR008965">
    <property type="entry name" value="CBM2/CBM3_carb-bd_dom_sf"/>
</dbReference>
<evidence type="ECO:0000313" key="4">
    <source>
        <dbReference type="EMBL" id="OGZ53766.1"/>
    </source>
</evidence>
<dbReference type="InterPro" id="IPR036366">
    <property type="entry name" value="PGBDSf"/>
</dbReference>
<evidence type="ECO:0000259" key="2">
    <source>
        <dbReference type="Pfam" id="PF00963"/>
    </source>
</evidence>
<protein>
    <recommendedName>
        <fullName evidence="6">Peptidoglycan binding-like domain-containing protein</fullName>
    </recommendedName>
</protein>
<feature type="coiled-coil region" evidence="1">
    <location>
        <begin position="275"/>
        <end position="302"/>
    </location>
</feature>
<dbReference type="Proteomes" id="UP000178186">
    <property type="component" value="Unassembled WGS sequence"/>
</dbReference>
<gene>
    <name evidence="4" type="ORF">A3H64_03260</name>
</gene>
<feature type="domain" description="Peptidoglycan binding-like" evidence="3">
    <location>
        <begin position="189"/>
        <end position="236"/>
    </location>
</feature>
<dbReference type="InterPro" id="IPR002477">
    <property type="entry name" value="Peptidoglycan-bd-like"/>
</dbReference>
<dbReference type="Gene3D" id="2.60.40.680">
    <property type="match status" value="1"/>
</dbReference>
<evidence type="ECO:0000256" key="1">
    <source>
        <dbReference type="SAM" id="Coils"/>
    </source>
</evidence>
<dbReference type="Pfam" id="PF00963">
    <property type="entry name" value="Cohesin"/>
    <property type="match status" value="1"/>
</dbReference>
<dbReference type="AlphaFoldDB" id="A0A1G2GU98"/>
<dbReference type="SUPFAM" id="SSF47090">
    <property type="entry name" value="PGBD-like"/>
    <property type="match status" value="1"/>
</dbReference>
<dbReference type="Pfam" id="PF01471">
    <property type="entry name" value="PG_binding_1"/>
    <property type="match status" value="1"/>
</dbReference>
<dbReference type="Gene3D" id="1.10.101.10">
    <property type="entry name" value="PGBD-like superfamily/PGBD"/>
    <property type="match status" value="1"/>
</dbReference>
<organism evidence="4 5">
    <name type="scientific">Candidatus Ryanbacteria bacterium RIFCSPLOWO2_02_FULL_45_11c</name>
    <dbReference type="NCBI Taxonomy" id="1802128"/>
    <lineage>
        <taxon>Bacteria</taxon>
        <taxon>Candidatus Ryaniibacteriota</taxon>
    </lineage>
</organism>
<dbReference type="GO" id="GO:0030246">
    <property type="term" value="F:carbohydrate binding"/>
    <property type="evidence" value="ECO:0007669"/>
    <property type="project" value="InterPro"/>
</dbReference>
<name>A0A1G2GU98_9BACT</name>
<feature type="domain" description="Cohesin" evidence="2">
    <location>
        <begin position="27"/>
        <end position="145"/>
    </location>
</feature>
<keyword evidence="1" id="KW-0175">Coiled coil</keyword>
<dbReference type="InterPro" id="IPR036365">
    <property type="entry name" value="PGBD-like_sf"/>
</dbReference>
<accession>A0A1G2GU98</accession>
<dbReference type="InterPro" id="IPR002102">
    <property type="entry name" value="Cohesin_dom"/>
</dbReference>
<reference evidence="4 5" key="1">
    <citation type="journal article" date="2016" name="Nat. Commun.">
        <title>Thousands of microbial genomes shed light on interconnected biogeochemical processes in an aquifer system.</title>
        <authorList>
            <person name="Anantharaman K."/>
            <person name="Brown C.T."/>
            <person name="Hug L.A."/>
            <person name="Sharon I."/>
            <person name="Castelle C.J."/>
            <person name="Probst A.J."/>
            <person name="Thomas B.C."/>
            <person name="Singh A."/>
            <person name="Wilkins M.J."/>
            <person name="Karaoz U."/>
            <person name="Brodie E.L."/>
            <person name="Williams K.H."/>
            <person name="Hubbard S.S."/>
            <person name="Banfield J.F."/>
        </authorList>
    </citation>
    <scope>NUCLEOTIDE SEQUENCE [LARGE SCALE GENOMIC DNA]</scope>
</reference>
<evidence type="ECO:0000259" key="3">
    <source>
        <dbReference type="Pfam" id="PF01471"/>
    </source>
</evidence>
<proteinExistence type="predicted"/>
<dbReference type="STRING" id="1802128.A3H64_03260"/>
<comment type="caution">
    <text evidence="4">The sequence shown here is derived from an EMBL/GenBank/DDBJ whole genome shotgun (WGS) entry which is preliminary data.</text>
</comment>
<dbReference type="EMBL" id="MHNY01000051">
    <property type="protein sequence ID" value="OGZ53766.1"/>
    <property type="molecule type" value="Genomic_DNA"/>
</dbReference>
<dbReference type="GO" id="GO:0000272">
    <property type="term" value="P:polysaccharide catabolic process"/>
    <property type="evidence" value="ECO:0007669"/>
    <property type="project" value="InterPro"/>
</dbReference>
<evidence type="ECO:0000313" key="5">
    <source>
        <dbReference type="Proteomes" id="UP000178186"/>
    </source>
</evidence>